<feature type="transmembrane region" description="Helical" evidence="1">
    <location>
        <begin position="32"/>
        <end position="59"/>
    </location>
</feature>
<dbReference type="HOGENOM" id="CLU_2387489_0_0_1"/>
<reference evidence="2 3" key="1">
    <citation type="submission" date="2014-04" db="EMBL/GenBank/DDBJ databases">
        <authorList>
            <consortium name="DOE Joint Genome Institute"/>
            <person name="Kuo A."/>
            <person name="Kohler A."/>
            <person name="Nagy L.G."/>
            <person name="Floudas D."/>
            <person name="Copeland A."/>
            <person name="Barry K.W."/>
            <person name="Cichocki N."/>
            <person name="Veneault-Fourrey C."/>
            <person name="LaButti K."/>
            <person name="Lindquist E.A."/>
            <person name="Lipzen A."/>
            <person name="Lundell T."/>
            <person name="Morin E."/>
            <person name="Murat C."/>
            <person name="Sun H."/>
            <person name="Tunlid A."/>
            <person name="Henrissat B."/>
            <person name="Grigoriev I.V."/>
            <person name="Hibbett D.S."/>
            <person name="Martin F."/>
            <person name="Nordberg H.P."/>
            <person name="Cantor M.N."/>
            <person name="Hua S.X."/>
        </authorList>
    </citation>
    <scope>NUCLEOTIDE SEQUENCE [LARGE SCALE GENOMIC DNA]</scope>
    <source>
        <strain evidence="2 3">Foug A</strain>
    </source>
</reference>
<sequence>MCFGETSIFLYRITRYVSRASSLSFVFTGLDVLTLGLICLYCWSLWLVMLGRILLALALEKCSQGQLSENAVSAREGPFVRSYYISHHDGIHIT</sequence>
<keyword evidence="1" id="KW-0472">Membrane</keyword>
<accession>A0A0C3EJS5</accession>
<reference evidence="3" key="2">
    <citation type="submission" date="2015-01" db="EMBL/GenBank/DDBJ databases">
        <title>Evolutionary Origins and Diversification of the Mycorrhizal Mutualists.</title>
        <authorList>
            <consortium name="DOE Joint Genome Institute"/>
            <consortium name="Mycorrhizal Genomics Consortium"/>
            <person name="Kohler A."/>
            <person name="Kuo A."/>
            <person name="Nagy L.G."/>
            <person name="Floudas D."/>
            <person name="Copeland A."/>
            <person name="Barry K.W."/>
            <person name="Cichocki N."/>
            <person name="Veneault-Fourrey C."/>
            <person name="LaButti K."/>
            <person name="Lindquist E.A."/>
            <person name="Lipzen A."/>
            <person name="Lundell T."/>
            <person name="Morin E."/>
            <person name="Murat C."/>
            <person name="Riley R."/>
            <person name="Ohm R."/>
            <person name="Sun H."/>
            <person name="Tunlid A."/>
            <person name="Henrissat B."/>
            <person name="Grigoriev I.V."/>
            <person name="Hibbett D.S."/>
            <person name="Martin F."/>
        </authorList>
    </citation>
    <scope>NUCLEOTIDE SEQUENCE [LARGE SCALE GENOMIC DNA]</scope>
    <source>
        <strain evidence="3">Foug A</strain>
    </source>
</reference>
<keyword evidence="3" id="KW-1185">Reference proteome</keyword>
<keyword evidence="1" id="KW-1133">Transmembrane helix</keyword>
<evidence type="ECO:0000256" key="1">
    <source>
        <dbReference type="SAM" id="Phobius"/>
    </source>
</evidence>
<name>A0A0C3EJS5_9AGAM</name>
<organism evidence="2 3">
    <name type="scientific">Scleroderma citrinum Foug A</name>
    <dbReference type="NCBI Taxonomy" id="1036808"/>
    <lineage>
        <taxon>Eukaryota</taxon>
        <taxon>Fungi</taxon>
        <taxon>Dikarya</taxon>
        <taxon>Basidiomycota</taxon>
        <taxon>Agaricomycotina</taxon>
        <taxon>Agaricomycetes</taxon>
        <taxon>Agaricomycetidae</taxon>
        <taxon>Boletales</taxon>
        <taxon>Sclerodermatineae</taxon>
        <taxon>Sclerodermataceae</taxon>
        <taxon>Scleroderma</taxon>
    </lineage>
</organism>
<dbReference type="AlphaFoldDB" id="A0A0C3EJS5"/>
<protein>
    <submittedName>
        <fullName evidence="2">Uncharacterized protein</fullName>
    </submittedName>
</protein>
<gene>
    <name evidence="2" type="ORF">SCLCIDRAFT_1006972</name>
</gene>
<proteinExistence type="predicted"/>
<dbReference type="InParanoid" id="A0A0C3EJS5"/>
<keyword evidence="1" id="KW-0812">Transmembrane</keyword>
<evidence type="ECO:0000313" key="3">
    <source>
        <dbReference type="Proteomes" id="UP000053989"/>
    </source>
</evidence>
<dbReference type="EMBL" id="KN822010">
    <property type="protein sequence ID" value="KIM68146.1"/>
    <property type="molecule type" value="Genomic_DNA"/>
</dbReference>
<evidence type="ECO:0000313" key="2">
    <source>
        <dbReference type="EMBL" id="KIM68146.1"/>
    </source>
</evidence>
<dbReference type="Proteomes" id="UP000053989">
    <property type="component" value="Unassembled WGS sequence"/>
</dbReference>